<dbReference type="PROSITE" id="PS51186">
    <property type="entry name" value="GNAT"/>
    <property type="match status" value="1"/>
</dbReference>
<gene>
    <name evidence="2" type="ORF">BXT84_11050</name>
</gene>
<protein>
    <recommendedName>
        <fullName evidence="1">N-acetyltransferase domain-containing protein</fullName>
    </recommendedName>
</protein>
<sequence>MAEKHILTDGIVQLRPFCEADMRLPQVLNWYKDREVLDGVEGPLAQPYDQARLERMYRYLNDHAELYMIEVRGVRGWETIGDVALAPDMLPIVIGEAEWRSRGIGSRVLALLIDRARELGYSSLWAKTIWTDNINSQRLFERMGGAPIFMMRCQRTGVNKACQRLWCDSYRWPPSSPTSRRVLAVGGIFRRANGNSSGKSTTRSARSCTIKRMPRIFGKRVRSDPTGGQEQNRSEL</sequence>
<dbReference type="SUPFAM" id="SSF55729">
    <property type="entry name" value="Acyl-CoA N-acyltransferases (Nat)"/>
    <property type="match status" value="1"/>
</dbReference>
<accession>A0ABM6RSG0</accession>
<organism evidence="2 3">
    <name type="scientific">Sulfobacillus thermotolerans</name>
    <dbReference type="NCBI Taxonomy" id="338644"/>
    <lineage>
        <taxon>Bacteria</taxon>
        <taxon>Bacillati</taxon>
        <taxon>Bacillota</taxon>
        <taxon>Clostridia</taxon>
        <taxon>Eubacteriales</taxon>
        <taxon>Clostridiales Family XVII. Incertae Sedis</taxon>
        <taxon>Sulfobacillus</taxon>
    </lineage>
</organism>
<dbReference type="Proteomes" id="UP000325292">
    <property type="component" value="Chromosome"/>
</dbReference>
<keyword evidence="3" id="KW-1185">Reference proteome</keyword>
<dbReference type="InterPro" id="IPR000182">
    <property type="entry name" value="GNAT_dom"/>
</dbReference>
<evidence type="ECO:0000259" key="1">
    <source>
        <dbReference type="PROSITE" id="PS51186"/>
    </source>
</evidence>
<dbReference type="Gene3D" id="3.40.630.30">
    <property type="match status" value="1"/>
</dbReference>
<evidence type="ECO:0000313" key="3">
    <source>
        <dbReference type="Proteomes" id="UP000325292"/>
    </source>
</evidence>
<name>A0ABM6RSG0_9FIRM</name>
<dbReference type="InterPro" id="IPR016181">
    <property type="entry name" value="Acyl_CoA_acyltransferase"/>
</dbReference>
<dbReference type="CDD" id="cd04301">
    <property type="entry name" value="NAT_SF"/>
    <property type="match status" value="1"/>
</dbReference>
<reference evidence="2 3" key="1">
    <citation type="journal article" date="2019" name="Sci. Rep.">
        <title>Sulfobacillus thermotolerans: new insights into resistance and metabolic capacities of acidophilic chemolithotrophs.</title>
        <authorList>
            <person name="Panyushkina A.E."/>
            <person name="Babenko V.V."/>
            <person name="Nikitina A.S."/>
            <person name="Selezneva O.V."/>
            <person name="Tsaplina I.A."/>
            <person name="Letarova M.A."/>
            <person name="Kostryukova E.S."/>
            <person name="Letarov A.V."/>
        </authorList>
    </citation>
    <scope>NUCLEOTIDE SEQUENCE [LARGE SCALE GENOMIC DNA]</scope>
    <source>
        <strain evidence="2 3">Kr1</strain>
    </source>
</reference>
<proteinExistence type="predicted"/>
<dbReference type="Pfam" id="PF13302">
    <property type="entry name" value="Acetyltransf_3"/>
    <property type="match status" value="1"/>
</dbReference>
<evidence type="ECO:0000313" key="2">
    <source>
        <dbReference type="EMBL" id="AUW94411.1"/>
    </source>
</evidence>
<dbReference type="EMBL" id="CP019454">
    <property type="protein sequence ID" value="AUW94411.1"/>
    <property type="molecule type" value="Genomic_DNA"/>
</dbReference>
<feature type="domain" description="N-acetyltransferase" evidence="1">
    <location>
        <begin position="12"/>
        <end position="165"/>
    </location>
</feature>